<dbReference type="EMBL" id="SNRW01016928">
    <property type="protein sequence ID" value="KAA6368862.1"/>
    <property type="molecule type" value="Genomic_DNA"/>
</dbReference>
<dbReference type="Proteomes" id="UP000324800">
    <property type="component" value="Unassembled WGS sequence"/>
</dbReference>
<accession>A0A5J4UG71</accession>
<sequence>MKNNNFQRKEINLFAAVIIGSTYKASKMPDEFRRIVIEQLKLAAQHKDKYIAGLSALILVGLSECVDNHTDIIAEIIPNILRKYISEGEHQLVNQGMMLALNLLYYGSDETKEKVIEAIPKESIAQFLRQINDQNGLIFAARLLNEWIQFIS</sequence>
<proteinExistence type="predicted"/>
<name>A0A5J4UG71_9EUKA</name>
<dbReference type="AlphaFoldDB" id="A0A5J4UG71"/>
<evidence type="ECO:0000313" key="1">
    <source>
        <dbReference type="EMBL" id="KAA6368862.1"/>
    </source>
</evidence>
<comment type="caution">
    <text evidence="1">The sequence shown here is derived from an EMBL/GenBank/DDBJ whole genome shotgun (WGS) entry which is preliminary data.</text>
</comment>
<gene>
    <name evidence="1" type="ORF">EZS28_035612</name>
</gene>
<protein>
    <submittedName>
        <fullName evidence="1">Uncharacterized protein</fullName>
    </submittedName>
</protein>
<evidence type="ECO:0000313" key="2">
    <source>
        <dbReference type="Proteomes" id="UP000324800"/>
    </source>
</evidence>
<organism evidence="1 2">
    <name type="scientific">Streblomastix strix</name>
    <dbReference type="NCBI Taxonomy" id="222440"/>
    <lineage>
        <taxon>Eukaryota</taxon>
        <taxon>Metamonada</taxon>
        <taxon>Preaxostyla</taxon>
        <taxon>Oxymonadida</taxon>
        <taxon>Streblomastigidae</taxon>
        <taxon>Streblomastix</taxon>
    </lineage>
</organism>
<reference evidence="1 2" key="1">
    <citation type="submission" date="2019-03" db="EMBL/GenBank/DDBJ databases">
        <title>Single cell metagenomics reveals metabolic interactions within the superorganism composed of flagellate Streblomastix strix and complex community of Bacteroidetes bacteria on its surface.</title>
        <authorList>
            <person name="Treitli S.C."/>
            <person name="Kolisko M."/>
            <person name="Husnik F."/>
            <person name="Keeling P."/>
            <person name="Hampl V."/>
        </authorList>
    </citation>
    <scope>NUCLEOTIDE SEQUENCE [LARGE SCALE GENOMIC DNA]</scope>
    <source>
        <strain evidence="1">ST1C</strain>
    </source>
</reference>